<feature type="transmembrane region" description="Helical" evidence="1">
    <location>
        <begin position="138"/>
        <end position="159"/>
    </location>
</feature>
<feature type="transmembrane region" description="Helical" evidence="1">
    <location>
        <begin position="12"/>
        <end position="31"/>
    </location>
</feature>
<dbReference type="Proteomes" id="UP001218218">
    <property type="component" value="Unassembled WGS sequence"/>
</dbReference>
<feature type="transmembrane region" description="Helical" evidence="1">
    <location>
        <begin position="65"/>
        <end position="86"/>
    </location>
</feature>
<organism evidence="2 3">
    <name type="scientific">Mycena albidolilacea</name>
    <dbReference type="NCBI Taxonomy" id="1033008"/>
    <lineage>
        <taxon>Eukaryota</taxon>
        <taxon>Fungi</taxon>
        <taxon>Dikarya</taxon>
        <taxon>Basidiomycota</taxon>
        <taxon>Agaricomycotina</taxon>
        <taxon>Agaricomycetes</taxon>
        <taxon>Agaricomycetidae</taxon>
        <taxon>Agaricales</taxon>
        <taxon>Marasmiineae</taxon>
        <taxon>Mycenaceae</taxon>
        <taxon>Mycena</taxon>
    </lineage>
</organism>
<feature type="transmembrane region" description="Helical" evidence="1">
    <location>
        <begin position="220"/>
        <end position="241"/>
    </location>
</feature>
<dbReference type="AlphaFoldDB" id="A0AAD6Z8K9"/>
<feature type="transmembrane region" description="Helical" evidence="1">
    <location>
        <begin position="171"/>
        <end position="192"/>
    </location>
</feature>
<keyword evidence="1" id="KW-1133">Transmembrane helix</keyword>
<evidence type="ECO:0000313" key="2">
    <source>
        <dbReference type="EMBL" id="KAJ7311440.1"/>
    </source>
</evidence>
<evidence type="ECO:0000256" key="1">
    <source>
        <dbReference type="SAM" id="Phobius"/>
    </source>
</evidence>
<proteinExistence type="predicted"/>
<keyword evidence="3" id="KW-1185">Reference proteome</keyword>
<dbReference type="EMBL" id="JARIHO010000075">
    <property type="protein sequence ID" value="KAJ7311440.1"/>
    <property type="molecule type" value="Genomic_DNA"/>
</dbReference>
<reference evidence="2" key="1">
    <citation type="submission" date="2023-03" db="EMBL/GenBank/DDBJ databases">
        <title>Massive genome expansion in bonnet fungi (Mycena s.s.) driven by repeated elements and novel gene families across ecological guilds.</title>
        <authorList>
            <consortium name="Lawrence Berkeley National Laboratory"/>
            <person name="Harder C.B."/>
            <person name="Miyauchi S."/>
            <person name="Viragh M."/>
            <person name="Kuo A."/>
            <person name="Thoen E."/>
            <person name="Andreopoulos B."/>
            <person name="Lu D."/>
            <person name="Skrede I."/>
            <person name="Drula E."/>
            <person name="Henrissat B."/>
            <person name="Morin E."/>
            <person name="Kohler A."/>
            <person name="Barry K."/>
            <person name="LaButti K."/>
            <person name="Morin E."/>
            <person name="Salamov A."/>
            <person name="Lipzen A."/>
            <person name="Mereny Z."/>
            <person name="Hegedus B."/>
            <person name="Baldrian P."/>
            <person name="Stursova M."/>
            <person name="Weitz H."/>
            <person name="Taylor A."/>
            <person name="Grigoriev I.V."/>
            <person name="Nagy L.G."/>
            <person name="Martin F."/>
            <person name="Kauserud H."/>
        </authorList>
    </citation>
    <scope>NUCLEOTIDE SEQUENCE</scope>
    <source>
        <strain evidence="2">CBHHK002</strain>
    </source>
</reference>
<sequence length="387" mass="42998">MTDCDESIKIFWAFGTVFSILSSSPFTGWSMSLSIASHSLGNDSHSTQIDLHPQDGTQAHLDARITSFMFFQIFGGHLGIPIILLTTALSKTIQRRPILTNFLITWVIYTLCYTLLLYTGTQTGPEPPIELCILQAALIYGAPVMTSAAGLAFVLHLWFSLRTGTPERWHMLLLLTTPYILFAAFSITMGVIGSLNPETISRSQDLYCSTSLPMANVPPALTALIMSTVIVFQTLVWIRLYRHRRAFQKMARPNVGGTPLDLFARVGIFGAYSFLAIIACISFWAVSRTDLPYFIIASLPTAAFFVFGMHADLLHAWGITAAARFIFRAFLCRSRSETSKSRTLPDPYPFNNSRRRGVADDPHGDFLQMDAISGNGSRETVQIVKIY</sequence>
<feature type="transmembrane region" description="Helical" evidence="1">
    <location>
        <begin position="291"/>
        <end position="309"/>
    </location>
</feature>
<keyword evidence="1" id="KW-0812">Transmembrane</keyword>
<name>A0AAD6Z8K9_9AGAR</name>
<gene>
    <name evidence="2" type="ORF">DFH08DRAFT_1087810</name>
</gene>
<feature type="transmembrane region" description="Helical" evidence="1">
    <location>
        <begin position="262"/>
        <end position="285"/>
    </location>
</feature>
<accession>A0AAD6Z8K9</accession>
<evidence type="ECO:0000313" key="3">
    <source>
        <dbReference type="Proteomes" id="UP001218218"/>
    </source>
</evidence>
<feature type="transmembrane region" description="Helical" evidence="1">
    <location>
        <begin position="98"/>
        <end position="118"/>
    </location>
</feature>
<protein>
    <submittedName>
        <fullName evidence="2">Uncharacterized protein</fullName>
    </submittedName>
</protein>
<comment type="caution">
    <text evidence="2">The sequence shown here is derived from an EMBL/GenBank/DDBJ whole genome shotgun (WGS) entry which is preliminary data.</text>
</comment>
<keyword evidence="1" id="KW-0472">Membrane</keyword>